<dbReference type="Proteomes" id="UP000014417">
    <property type="component" value="Unassembled WGS sequence"/>
</dbReference>
<comment type="caution">
    <text evidence="1">The sequence shown here is derived from an EMBL/GenBank/DDBJ whole genome shotgun (WGS) entry which is preliminary data.</text>
</comment>
<proteinExistence type="predicted"/>
<reference evidence="1 2" key="1">
    <citation type="submission" date="2013-04" db="EMBL/GenBank/DDBJ databases">
        <title>The Genome Sequence of Propionimicrobium lymphophilum ACS-093-V-SCH5.</title>
        <authorList>
            <consortium name="The Broad Institute Genomics Platform"/>
            <person name="Earl A."/>
            <person name="Ward D."/>
            <person name="Feldgarden M."/>
            <person name="Gevers D."/>
            <person name="Saerens B."/>
            <person name="Vaneechoutte M."/>
            <person name="Walker B."/>
            <person name="Young S."/>
            <person name="Zeng Q."/>
            <person name="Gargeya S."/>
            <person name="Fitzgerald M."/>
            <person name="Haas B."/>
            <person name="Abouelleil A."/>
            <person name="Allen A.W."/>
            <person name="Alvarado L."/>
            <person name="Arachchi H.M."/>
            <person name="Berlin A.M."/>
            <person name="Chapman S.B."/>
            <person name="Gainer-Dewar J."/>
            <person name="Goldberg J."/>
            <person name="Griggs A."/>
            <person name="Gujja S."/>
            <person name="Hansen M."/>
            <person name="Howarth C."/>
            <person name="Imamovic A."/>
            <person name="Ireland A."/>
            <person name="Larimer J."/>
            <person name="McCowan C."/>
            <person name="Murphy C."/>
            <person name="Pearson M."/>
            <person name="Poon T.W."/>
            <person name="Priest M."/>
            <person name="Roberts A."/>
            <person name="Saif S."/>
            <person name="Shea T."/>
            <person name="Sisk P."/>
            <person name="Sykes S."/>
            <person name="Wortman J."/>
            <person name="Nusbaum C."/>
            <person name="Birren B."/>
        </authorList>
    </citation>
    <scope>NUCLEOTIDE SEQUENCE [LARGE SCALE GENOMIC DNA]</scope>
    <source>
        <strain evidence="1 2">ACS-093-V-SCH5</strain>
    </source>
</reference>
<dbReference type="STRING" id="883161.HMPREF9306_01168"/>
<dbReference type="HOGENOM" id="CLU_756187_0_0_11"/>
<dbReference type="AlphaFoldDB" id="S2W3E6"/>
<evidence type="ECO:0000313" key="1">
    <source>
        <dbReference type="EMBL" id="EPD32860.1"/>
    </source>
</evidence>
<dbReference type="PATRIC" id="fig|883161.3.peg.1160"/>
<protein>
    <submittedName>
        <fullName evidence="1">Uncharacterized protein</fullName>
    </submittedName>
</protein>
<organism evidence="1 2">
    <name type="scientific">Propionimicrobium lymphophilum ACS-093-V-SCH5</name>
    <dbReference type="NCBI Taxonomy" id="883161"/>
    <lineage>
        <taxon>Bacteria</taxon>
        <taxon>Bacillati</taxon>
        <taxon>Actinomycetota</taxon>
        <taxon>Actinomycetes</taxon>
        <taxon>Propionibacteriales</taxon>
        <taxon>Propionibacteriaceae</taxon>
        <taxon>Propionimicrobium</taxon>
    </lineage>
</organism>
<accession>S2W3E6</accession>
<keyword evidence="2" id="KW-1185">Reference proteome</keyword>
<sequence>MGNLDSLNARVKKICEAVKLGRLSDDSARYRIAYASQTANLVPRVVSWNFRTTNEQLRLDVSESANILVMMKIVDPKTTGAFDLDKGLKYSFTGWVQAVVSTILPSVNRKLSRFHDRTTISSEVLLDIPAEPGFDMRSARIYDEFIEESGAARGVRKTHLTAESLLLMKNLPALQRPDWRTREHLANRIARIGPGGVGQTVLRVCGLSSSGGDIEVAELFSTWAGCDDALIFADETPKALMGQISKVIADAACTDYPYPGVEARLELTRQIRSRHKGKGWAGLAARLASSLIACQCQAISDYGPRPSAESRQQRLARQSAERDAWPGLLAKAANMTRATTDSVQIFVEMAASSARVTGPVLRVEGI</sequence>
<evidence type="ECO:0000313" key="2">
    <source>
        <dbReference type="Proteomes" id="UP000014417"/>
    </source>
</evidence>
<dbReference type="EMBL" id="AGZR01000006">
    <property type="protein sequence ID" value="EPD32860.1"/>
    <property type="molecule type" value="Genomic_DNA"/>
</dbReference>
<name>S2W3E6_9ACTN</name>
<gene>
    <name evidence="1" type="ORF">HMPREF9306_01168</name>
</gene>